<comment type="caution">
    <text evidence="2">The sequence shown here is derived from an EMBL/GenBank/DDBJ whole genome shotgun (WGS) entry which is preliminary data.</text>
</comment>
<organism evidence="2 3">
    <name type="scientific">Leptospira borgpetersenii str. Brem 328</name>
    <dbReference type="NCBI Taxonomy" id="1049780"/>
    <lineage>
        <taxon>Bacteria</taxon>
        <taxon>Pseudomonadati</taxon>
        <taxon>Spirochaetota</taxon>
        <taxon>Spirochaetia</taxon>
        <taxon>Leptospirales</taxon>
        <taxon>Leptospiraceae</taxon>
        <taxon>Leptospira</taxon>
    </lineage>
</organism>
<dbReference type="AlphaFoldDB" id="A0ABC9SGN2"/>
<protein>
    <submittedName>
        <fullName evidence="2">Uncharacterized protein</fullName>
    </submittedName>
</protein>
<dbReference type="EMBL" id="AHMS02000031">
    <property type="protein sequence ID" value="EMN16863.1"/>
    <property type="molecule type" value="Genomic_DNA"/>
</dbReference>
<evidence type="ECO:0000313" key="3">
    <source>
        <dbReference type="Proteomes" id="UP000012166"/>
    </source>
</evidence>
<evidence type="ECO:0000313" key="2">
    <source>
        <dbReference type="EMBL" id="EMN16863.1"/>
    </source>
</evidence>
<proteinExistence type="predicted"/>
<keyword evidence="1" id="KW-0472">Membrane</keyword>
<reference evidence="2 3" key="1">
    <citation type="submission" date="2013-01" db="EMBL/GenBank/DDBJ databases">
        <authorList>
            <person name="Harkins D.M."/>
            <person name="Durkin A.S."/>
            <person name="Brinkac L.M."/>
            <person name="Haft D.H."/>
            <person name="Selengut J.D."/>
            <person name="Sanka R."/>
            <person name="DePew J."/>
            <person name="Purushe J."/>
            <person name="Hartskeerl R.A."/>
            <person name="Ahmed A."/>
            <person name="van der Linden H."/>
            <person name="Goris M.G.A."/>
            <person name="Vinetz J.M."/>
            <person name="Sutton G.G."/>
            <person name="Nierman W.C."/>
            <person name="Fouts D.E."/>
        </authorList>
    </citation>
    <scope>NUCLEOTIDE SEQUENCE [LARGE SCALE GENOMIC DNA]</scope>
    <source>
        <strain evidence="2 3">Brem 328</strain>
    </source>
</reference>
<dbReference type="Proteomes" id="UP000012166">
    <property type="component" value="Unassembled WGS sequence"/>
</dbReference>
<name>A0ABC9SGN2_LEPBO</name>
<gene>
    <name evidence="2" type="ORF">LEP1GSC056_2572</name>
</gene>
<evidence type="ECO:0000256" key="1">
    <source>
        <dbReference type="SAM" id="Phobius"/>
    </source>
</evidence>
<feature type="transmembrane region" description="Helical" evidence="1">
    <location>
        <begin position="21"/>
        <end position="50"/>
    </location>
</feature>
<keyword evidence="1" id="KW-0812">Transmembrane</keyword>
<accession>A0ABC9SGN2</accession>
<sequence>MGNNRRWTFVLRIFRNICFQGQYLFLTFSLFWVLLGIVLNTVFGLASFYLPD</sequence>
<keyword evidence="1" id="KW-1133">Transmembrane helix</keyword>